<keyword evidence="1" id="KW-1133">Transmembrane helix</keyword>
<dbReference type="GO" id="GO:0016020">
    <property type="term" value="C:membrane"/>
    <property type="evidence" value="ECO:0007669"/>
    <property type="project" value="InterPro"/>
</dbReference>
<protein>
    <recommendedName>
        <fullName evidence="2">EamA domain-containing protein</fullName>
    </recommendedName>
</protein>
<accession>A0A7J3VT79</accession>
<reference evidence="3" key="1">
    <citation type="journal article" date="2020" name="mSystems">
        <title>Genome- and Community-Level Interaction Insights into Carbon Utilization and Element Cycling Functions of Hydrothermarchaeota in Hydrothermal Sediment.</title>
        <authorList>
            <person name="Zhou Z."/>
            <person name="Liu Y."/>
            <person name="Xu W."/>
            <person name="Pan J."/>
            <person name="Luo Z.H."/>
            <person name="Li M."/>
        </authorList>
    </citation>
    <scope>NUCLEOTIDE SEQUENCE [LARGE SCALE GENOMIC DNA]</scope>
    <source>
        <strain evidence="3">SpSt-1074</strain>
    </source>
</reference>
<name>A0A7J3VT79_CALS0</name>
<dbReference type="SUPFAM" id="SSF103481">
    <property type="entry name" value="Multidrug resistance efflux transporter EmrE"/>
    <property type="match status" value="1"/>
</dbReference>
<proteinExistence type="predicted"/>
<keyword evidence="1" id="KW-0472">Membrane</keyword>
<feature type="domain" description="EamA" evidence="2">
    <location>
        <begin position="10"/>
        <end position="142"/>
    </location>
</feature>
<gene>
    <name evidence="3" type="ORF">ENM31_02285</name>
</gene>
<dbReference type="Gene3D" id="1.10.3730.20">
    <property type="match status" value="1"/>
</dbReference>
<dbReference type="InterPro" id="IPR000620">
    <property type="entry name" value="EamA_dom"/>
</dbReference>
<dbReference type="AlphaFoldDB" id="A0A7J3VT79"/>
<dbReference type="InterPro" id="IPR037185">
    <property type="entry name" value="EmrE-like"/>
</dbReference>
<feature type="transmembrane region" description="Helical" evidence="1">
    <location>
        <begin position="6"/>
        <end position="26"/>
    </location>
</feature>
<keyword evidence="1" id="KW-0812">Transmembrane</keyword>
<feature type="transmembrane region" description="Helical" evidence="1">
    <location>
        <begin position="125"/>
        <end position="142"/>
    </location>
</feature>
<feature type="transmembrane region" description="Helical" evidence="1">
    <location>
        <begin position="38"/>
        <end position="59"/>
    </location>
</feature>
<sequence length="143" mass="14704">MSCMTERADVLLAMVAFVCIGVTDFLRKKGSVEGANPLGYLLLETVVMLAIIPVAALLLGGRIPPPGPGSIPYALMSGATIAVALIALMTGLSVGEGSVVIPISRLGLALATVLSLLLLNETFTWTKALGVLLAVAAVFLLSR</sequence>
<feature type="transmembrane region" description="Helical" evidence="1">
    <location>
        <begin position="99"/>
        <end position="119"/>
    </location>
</feature>
<evidence type="ECO:0000259" key="2">
    <source>
        <dbReference type="Pfam" id="PF00892"/>
    </source>
</evidence>
<evidence type="ECO:0000313" key="3">
    <source>
        <dbReference type="EMBL" id="HHM44112.1"/>
    </source>
</evidence>
<comment type="caution">
    <text evidence="3">The sequence shown here is derived from an EMBL/GenBank/DDBJ whole genome shotgun (WGS) entry which is preliminary data.</text>
</comment>
<dbReference type="Pfam" id="PF00892">
    <property type="entry name" value="EamA"/>
    <property type="match status" value="1"/>
</dbReference>
<organism evidence="3">
    <name type="scientific">Caldiarchaeum subterraneum</name>
    <dbReference type="NCBI Taxonomy" id="311458"/>
    <lineage>
        <taxon>Archaea</taxon>
        <taxon>Nitrososphaerota</taxon>
        <taxon>Candidatus Caldarchaeales</taxon>
        <taxon>Candidatus Caldarchaeaceae</taxon>
        <taxon>Candidatus Caldarchaeum</taxon>
    </lineage>
</organism>
<feature type="transmembrane region" description="Helical" evidence="1">
    <location>
        <begin position="71"/>
        <end position="92"/>
    </location>
</feature>
<evidence type="ECO:0000256" key="1">
    <source>
        <dbReference type="SAM" id="Phobius"/>
    </source>
</evidence>
<dbReference type="EMBL" id="DRXH01000077">
    <property type="protein sequence ID" value="HHM44112.1"/>
    <property type="molecule type" value="Genomic_DNA"/>
</dbReference>